<accession>A0A6G6Y589</accession>
<protein>
    <submittedName>
        <fullName evidence="1">Uncharacterized protein</fullName>
    </submittedName>
</protein>
<dbReference type="Proteomes" id="UP000501568">
    <property type="component" value="Chromosome"/>
</dbReference>
<sequence>MTEFLRSDEPAVRGAIGDEGRCADCAYWSRWLPHTGDCMMYAMLRREALFAADDLDRYYREWPSKSARVTSDHECCDRWLQREGQGLSR</sequence>
<evidence type="ECO:0000313" key="2">
    <source>
        <dbReference type="Proteomes" id="UP000501568"/>
    </source>
</evidence>
<organism evidence="1 2">
    <name type="scientific">Stakelama tenebrarum</name>
    <dbReference type="NCBI Taxonomy" id="2711215"/>
    <lineage>
        <taxon>Bacteria</taxon>
        <taxon>Pseudomonadati</taxon>
        <taxon>Pseudomonadota</taxon>
        <taxon>Alphaproteobacteria</taxon>
        <taxon>Sphingomonadales</taxon>
        <taxon>Sphingomonadaceae</taxon>
        <taxon>Stakelama</taxon>
    </lineage>
</organism>
<proteinExistence type="predicted"/>
<name>A0A6G6Y589_9SPHN</name>
<dbReference type="AlphaFoldDB" id="A0A6G6Y589"/>
<keyword evidence="2" id="KW-1185">Reference proteome</keyword>
<reference evidence="1 2" key="1">
    <citation type="submission" date="2020-02" db="EMBL/GenBank/DDBJ databases">
        <authorList>
            <person name="Zheng R.K."/>
            <person name="Sun C.M."/>
        </authorList>
    </citation>
    <scope>NUCLEOTIDE SEQUENCE [LARGE SCALE GENOMIC DNA]</scope>
    <source>
        <strain evidence="2">zrk23</strain>
    </source>
</reference>
<gene>
    <name evidence="1" type="ORF">G5C33_09950</name>
</gene>
<dbReference type="RefSeq" id="WP_165327073.1">
    <property type="nucleotide sequence ID" value="NZ_CP049109.1"/>
</dbReference>
<evidence type="ECO:0000313" key="1">
    <source>
        <dbReference type="EMBL" id="QIG80070.1"/>
    </source>
</evidence>
<dbReference type="KEGG" id="spzr:G5C33_09950"/>
<dbReference type="EMBL" id="CP049109">
    <property type="protein sequence ID" value="QIG80070.1"/>
    <property type="molecule type" value="Genomic_DNA"/>
</dbReference>